<feature type="transmembrane region" description="Helical" evidence="6">
    <location>
        <begin position="74"/>
        <end position="92"/>
    </location>
</feature>
<proteinExistence type="predicted"/>
<comment type="subcellular location">
    <subcellularLocation>
        <location evidence="1">Cell membrane</location>
        <topology evidence="1">Multi-pass membrane protein</topology>
    </subcellularLocation>
</comment>
<evidence type="ECO:0000256" key="3">
    <source>
        <dbReference type="ARBA" id="ARBA00022692"/>
    </source>
</evidence>
<feature type="transmembrane region" description="Helical" evidence="6">
    <location>
        <begin position="154"/>
        <end position="175"/>
    </location>
</feature>
<keyword evidence="8" id="KW-1185">Reference proteome</keyword>
<dbReference type="Proteomes" id="UP000032430">
    <property type="component" value="Chromosome I"/>
</dbReference>
<feature type="transmembrane region" description="Helical" evidence="6">
    <location>
        <begin position="187"/>
        <end position="208"/>
    </location>
</feature>
<dbReference type="PANTHER" id="PTHR30086">
    <property type="entry name" value="ARGININE EXPORTER PROTEIN ARGO"/>
    <property type="match status" value="1"/>
</dbReference>
<evidence type="ECO:0000256" key="5">
    <source>
        <dbReference type="ARBA" id="ARBA00023136"/>
    </source>
</evidence>
<keyword evidence="3 6" id="KW-0812">Transmembrane</keyword>
<dbReference type="KEGG" id="lfa:LFA_1165"/>
<name>A0A098G296_9GAMM</name>
<keyword evidence="5 6" id="KW-0472">Membrane</keyword>
<dbReference type="InterPro" id="IPR001123">
    <property type="entry name" value="LeuE-type"/>
</dbReference>
<feature type="transmembrane region" description="Helical" evidence="6">
    <location>
        <begin position="45"/>
        <end position="67"/>
    </location>
</feature>
<evidence type="ECO:0000256" key="4">
    <source>
        <dbReference type="ARBA" id="ARBA00022989"/>
    </source>
</evidence>
<keyword evidence="2" id="KW-1003">Cell membrane</keyword>
<feature type="transmembrane region" description="Helical" evidence="6">
    <location>
        <begin position="118"/>
        <end position="142"/>
    </location>
</feature>
<keyword evidence="4 6" id="KW-1133">Transmembrane helix</keyword>
<sequence length="213" mass="23465">MSNASQFVSLLPLLTLFFISLISPGPDFAITVKNSLVYSRRSGILTAFGIASGCLFHISYTILGLALLITKTPLLLQIIQYLGAGYLFYIGYKSLRAKSHLNKIGGAHAKVDLKPMKAFSIGLFTNLLNPKLMLFCISLFSVLIPKDISPANKLLLALILFTETLLWFSFVAFSLSGKKMRAQFEAISHWIERITGIILIALALKLLLSNLVI</sequence>
<dbReference type="HOGENOM" id="CLU_079569_0_1_6"/>
<reference evidence="8" key="1">
    <citation type="submission" date="2014-09" db="EMBL/GenBank/DDBJ databases">
        <authorList>
            <person name="Gomez-Valero L."/>
        </authorList>
    </citation>
    <scope>NUCLEOTIDE SEQUENCE [LARGE SCALE GENOMIC DNA]</scope>
    <source>
        <strain evidence="8">ATCC700992</strain>
    </source>
</reference>
<organism evidence="7 8">
    <name type="scientific">Legionella fallonii LLAP-10</name>
    <dbReference type="NCBI Taxonomy" id="1212491"/>
    <lineage>
        <taxon>Bacteria</taxon>
        <taxon>Pseudomonadati</taxon>
        <taxon>Pseudomonadota</taxon>
        <taxon>Gammaproteobacteria</taxon>
        <taxon>Legionellales</taxon>
        <taxon>Legionellaceae</taxon>
        <taxon>Legionella</taxon>
    </lineage>
</organism>
<dbReference type="Pfam" id="PF01810">
    <property type="entry name" value="LysE"/>
    <property type="match status" value="1"/>
</dbReference>
<dbReference type="PANTHER" id="PTHR30086:SF17">
    <property type="entry name" value="LYSE FAMILY TRANSLOCATOR"/>
    <property type="match status" value="1"/>
</dbReference>
<accession>A0A098G296</accession>
<dbReference type="OrthoDB" id="581870at2"/>
<dbReference type="GO" id="GO:0005886">
    <property type="term" value="C:plasma membrane"/>
    <property type="evidence" value="ECO:0007669"/>
    <property type="project" value="UniProtKB-SubCell"/>
</dbReference>
<protein>
    <submittedName>
        <fullName evidence="7">Transporter</fullName>
    </submittedName>
</protein>
<dbReference type="EMBL" id="LN614827">
    <property type="protein sequence ID" value="CEG56598.1"/>
    <property type="molecule type" value="Genomic_DNA"/>
</dbReference>
<evidence type="ECO:0000256" key="1">
    <source>
        <dbReference type="ARBA" id="ARBA00004651"/>
    </source>
</evidence>
<dbReference type="RefSeq" id="WP_045095233.1">
    <property type="nucleotide sequence ID" value="NZ_LN614827.1"/>
</dbReference>
<dbReference type="PIRSF" id="PIRSF006324">
    <property type="entry name" value="LeuE"/>
    <property type="match status" value="1"/>
</dbReference>
<gene>
    <name evidence="7" type="ORF">LFA_1165</name>
</gene>
<evidence type="ECO:0000313" key="8">
    <source>
        <dbReference type="Proteomes" id="UP000032430"/>
    </source>
</evidence>
<evidence type="ECO:0000256" key="6">
    <source>
        <dbReference type="SAM" id="Phobius"/>
    </source>
</evidence>
<dbReference type="STRING" id="1212491.LFA_1165"/>
<dbReference type="GO" id="GO:0015171">
    <property type="term" value="F:amino acid transmembrane transporter activity"/>
    <property type="evidence" value="ECO:0007669"/>
    <property type="project" value="TreeGrafter"/>
</dbReference>
<dbReference type="AlphaFoldDB" id="A0A098G296"/>
<evidence type="ECO:0000256" key="2">
    <source>
        <dbReference type="ARBA" id="ARBA00022475"/>
    </source>
</evidence>
<evidence type="ECO:0000313" key="7">
    <source>
        <dbReference type="EMBL" id="CEG56598.1"/>
    </source>
</evidence>